<accession>A0A2Z5FUK5</accession>
<dbReference type="InterPro" id="IPR027417">
    <property type="entry name" value="P-loop_NTPase"/>
</dbReference>
<dbReference type="KEGG" id="abas:ACPOL_1193"/>
<proteinExistence type="predicted"/>
<dbReference type="OrthoDB" id="9781180at2"/>
<dbReference type="AlphaFoldDB" id="A0A2Z5FUK5"/>
<keyword evidence="1" id="KW-0808">Transferase</keyword>
<dbReference type="RefSeq" id="WP_114206154.1">
    <property type="nucleotide sequence ID" value="NZ_CP030840.1"/>
</dbReference>
<organism evidence="1 2">
    <name type="scientific">Acidisarcina polymorpha</name>
    <dbReference type="NCBI Taxonomy" id="2211140"/>
    <lineage>
        <taxon>Bacteria</taxon>
        <taxon>Pseudomonadati</taxon>
        <taxon>Acidobacteriota</taxon>
        <taxon>Terriglobia</taxon>
        <taxon>Terriglobales</taxon>
        <taxon>Acidobacteriaceae</taxon>
        <taxon>Acidisarcina</taxon>
    </lineage>
</organism>
<keyword evidence="2" id="KW-1185">Reference proteome</keyword>
<dbReference type="Pfam" id="PF13189">
    <property type="entry name" value="Cytidylate_kin2"/>
    <property type="match status" value="1"/>
</dbReference>
<protein>
    <submittedName>
        <fullName evidence="1">Cytidylate kinase</fullName>
    </submittedName>
</protein>
<reference evidence="1 2" key="1">
    <citation type="journal article" date="2018" name="Front. Microbiol.">
        <title>Hydrolytic Capabilities as a Key to Environmental Success: Chitinolytic and Cellulolytic Acidobacteria From Acidic Sub-arctic Soils and Boreal Peatlands.</title>
        <authorList>
            <person name="Belova S.E."/>
            <person name="Ravin N.V."/>
            <person name="Pankratov T.A."/>
            <person name="Rakitin A.L."/>
            <person name="Ivanova A.A."/>
            <person name="Beletsky A.V."/>
            <person name="Mardanov A.V."/>
            <person name="Sinninghe Damste J.S."/>
            <person name="Dedysh S.N."/>
        </authorList>
    </citation>
    <scope>NUCLEOTIDE SEQUENCE [LARGE SCALE GENOMIC DNA]</scope>
    <source>
        <strain evidence="1 2">SBC82</strain>
    </source>
</reference>
<evidence type="ECO:0000313" key="1">
    <source>
        <dbReference type="EMBL" id="AXC10541.1"/>
    </source>
</evidence>
<dbReference type="Gene3D" id="3.40.50.300">
    <property type="entry name" value="P-loop containing nucleotide triphosphate hydrolases"/>
    <property type="match status" value="1"/>
</dbReference>
<keyword evidence="1" id="KW-0418">Kinase</keyword>
<gene>
    <name evidence="1" type="ORF">ACPOL_1193</name>
</gene>
<evidence type="ECO:0000313" key="2">
    <source>
        <dbReference type="Proteomes" id="UP000253606"/>
    </source>
</evidence>
<dbReference type="GO" id="GO:0016301">
    <property type="term" value="F:kinase activity"/>
    <property type="evidence" value="ECO:0007669"/>
    <property type="project" value="UniProtKB-KW"/>
</dbReference>
<dbReference type="EMBL" id="CP030840">
    <property type="protein sequence ID" value="AXC10541.1"/>
    <property type="molecule type" value="Genomic_DNA"/>
</dbReference>
<dbReference type="Proteomes" id="UP000253606">
    <property type="component" value="Chromosome"/>
</dbReference>
<name>A0A2Z5FUK5_9BACT</name>
<sequence>MIKVITVEREYGSQGAAFAHRLSDALGWKLIDSCLIDEIAQQAGVAKASVRKCDEQLDPWYYRLGKAFWHGSIDRMPAPSENGIFDSERMNQLVREYLHKAADQGHCVIVGRGAACVLTNYPGAFHMYVYASKKRKLQWFQSQFPDRMHDAEREMEETDNRRAEYVQRFYDQDWQNHRLYHLMMNSCMGFDAMLKATMEATGLAASYASEAMTAR</sequence>